<feature type="domain" description="RES" evidence="1">
    <location>
        <begin position="67"/>
        <end position="202"/>
    </location>
</feature>
<organism evidence="2 3">
    <name type="scientific">Legionella shakespearei DSM 23087</name>
    <dbReference type="NCBI Taxonomy" id="1122169"/>
    <lineage>
        <taxon>Bacteria</taxon>
        <taxon>Pseudomonadati</taxon>
        <taxon>Pseudomonadota</taxon>
        <taxon>Gammaproteobacteria</taxon>
        <taxon>Legionellales</taxon>
        <taxon>Legionellaceae</taxon>
        <taxon>Legionella</taxon>
    </lineage>
</organism>
<keyword evidence="3" id="KW-1185">Reference proteome</keyword>
<dbReference type="RefSeq" id="WP_018575848.1">
    <property type="nucleotide sequence ID" value="NZ_KB892381.1"/>
</dbReference>
<protein>
    <submittedName>
        <fullName evidence="2">RES domain protein</fullName>
    </submittedName>
</protein>
<dbReference type="Proteomes" id="UP000054600">
    <property type="component" value="Unassembled WGS sequence"/>
</dbReference>
<dbReference type="PATRIC" id="fig|1122169.6.peg.370"/>
<dbReference type="Pfam" id="PF08808">
    <property type="entry name" value="RES"/>
    <property type="match status" value="1"/>
</dbReference>
<dbReference type="InterPro" id="IPR014914">
    <property type="entry name" value="RES_dom"/>
</dbReference>
<evidence type="ECO:0000313" key="3">
    <source>
        <dbReference type="Proteomes" id="UP000054600"/>
    </source>
</evidence>
<dbReference type="OrthoDB" id="9799238at2"/>
<dbReference type="eggNOG" id="ENOG502ZAMM">
    <property type="taxonomic scope" value="Bacteria"/>
</dbReference>
<dbReference type="EMBL" id="LNYW01000016">
    <property type="protein sequence ID" value="KTD64960.1"/>
    <property type="molecule type" value="Genomic_DNA"/>
</dbReference>
<proteinExistence type="predicted"/>
<dbReference type="SMART" id="SM00953">
    <property type="entry name" value="RES"/>
    <property type="match status" value="1"/>
</dbReference>
<evidence type="ECO:0000259" key="1">
    <source>
        <dbReference type="SMART" id="SM00953"/>
    </source>
</evidence>
<reference evidence="2 3" key="1">
    <citation type="submission" date="2015-11" db="EMBL/GenBank/DDBJ databases">
        <title>Genomic analysis of 38 Legionella species identifies large and diverse effector repertoires.</title>
        <authorList>
            <person name="Burstein D."/>
            <person name="Amaro F."/>
            <person name="Zusman T."/>
            <person name="Lifshitz Z."/>
            <person name="Cohen O."/>
            <person name="Gilbert J.A."/>
            <person name="Pupko T."/>
            <person name="Shuman H.A."/>
            <person name="Segal G."/>
        </authorList>
    </citation>
    <scope>NUCLEOTIDE SEQUENCE [LARGE SCALE GENOMIC DNA]</scope>
    <source>
        <strain evidence="2 3">ATCC 49655</strain>
    </source>
</reference>
<evidence type="ECO:0000313" key="2">
    <source>
        <dbReference type="EMBL" id="KTD64960.1"/>
    </source>
</evidence>
<gene>
    <name evidence="2" type="ORF">Lsha_0329</name>
</gene>
<dbReference type="AlphaFoldDB" id="A0A0W0Z758"/>
<accession>A0A0W0Z758</accession>
<dbReference type="STRING" id="1122169.Lsha_0329"/>
<sequence>MSIWSECDGKKFQKLINLEPWRMVEAQHISSSRDLVDSREEHDLLEQLLESSKPQIPDQKHYLIFTPFRYPPLAYGSRFGSIFEPSLWYGSINLHTTLAEVAFYRLKFFDDTSASLDYIDIPMTAFKAYIKTEHGIDLTAPPFKKYQDKISNKTTYEHSQKLGTEMREEGIEGFIFASARCQNFGKNVALFTPQVFQTKDGQYIAHMQNWRCIANRDAIEFTRDEVSGRKREAFFRKEFEVLDD</sequence>
<comment type="caution">
    <text evidence="2">The sequence shown here is derived from an EMBL/GenBank/DDBJ whole genome shotgun (WGS) entry which is preliminary data.</text>
</comment>
<name>A0A0W0Z758_9GAMM</name>